<reference evidence="2" key="1">
    <citation type="journal article" date="2020" name="Fungal Divers.">
        <title>Resolving the Mortierellaceae phylogeny through synthesis of multi-gene phylogenetics and phylogenomics.</title>
        <authorList>
            <person name="Vandepol N."/>
            <person name="Liber J."/>
            <person name="Desiro A."/>
            <person name="Na H."/>
            <person name="Kennedy M."/>
            <person name="Barry K."/>
            <person name="Grigoriev I.V."/>
            <person name="Miller A.N."/>
            <person name="O'Donnell K."/>
            <person name="Stajich J.E."/>
            <person name="Bonito G."/>
        </authorList>
    </citation>
    <scope>NUCLEOTIDE SEQUENCE</scope>
    <source>
        <strain evidence="2">BC1065</strain>
    </source>
</reference>
<dbReference type="GO" id="GO:0016747">
    <property type="term" value="F:acyltransferase activity, transferring groups other than amino-acyl groups"/>
    <property type="evidence" value="ECO:0007669"/>
    <property type="project" value="InterPro"/>
</dbReference>
<keyword evidence="3" id="KW-1185">Reference proteome</keyword>
<dbReference type="EMBL" id="JAAAJB010000257">
    <property type="protein sequence ID" value="KAG0260186.1"/>
    <property type="molecule type" value="Genomic_DNA"/>
</dbReference>
<dbReference type="CDD" id="cd04301">
    <property type="entry name" value="NAT_SF"/>
    <property type="match status" value="1"/>
</dbReference>
<evidence type="ECO:0000313" key="3">
    <source>
        <dbReference type="Proteomes" id="UP000807716"/>
    </source>
</evidence>
<dbReference type="OrthoDB" id="2380010at2759"/>
<comment type="caution">
    <text evidence="2">The sequence shown here is derived from an EMBL/GenBank/DDBJ whole genome shotgun (WGS) entry which is preliminary data.</text>
</comment>
<dbReference type="Gene3D" id="3.40.630.30">
    <property type="match status" value="1"/>
</dbReference>
<sequence>MLSVDIESSELQPREAPAVTESSLPNLDYFVPNVDDHKALIRHMRKKCGWDATKVPLWFEQQIEGRRFMVVFCLPGSQTPIGMGGVELEDFAQQDKQVADPEEKRGCVVSLFLYRDHRGQGYLGRMLRICEEIGRAKGLKELTLYGLSKAGGYVRFGYEVFKVEDRHYGRDGVMKTTFLKKRL</sequence>
<dbReference type="PROSITE" id="PS51186">
    <property type="entry name" value="GNAT"/>
    <property type="match status" value="1"/>
</dbReference>
<dbReference type="AlphaFoldDB" id="A0A9P6Q6S8"/>
<gene>
    <name evidence="2" type="ORF">DFQ27_003665</name>
</gene>
<dbReference type="Proteomes" id="UP000807716">
    <property type="component" value="Unassembled WGS sequence"/>
</dbReference>
<evidence type="ECO:0000313" key="2">
    <source>
        <dbReference type="EMBL" id="KAG0260186.1"/>
    </source>
</evidence>
<dbReference type="InterPro" id="IPR000182">
    <property type="entry name" value="GNAT_dom"/>
</dbReference>
<feature type="domain" description="N-acetyltransferase" evidence="1">
    <location>
        <begin position="29"/>
        <end position="183"/>
    </location>
</feature>
<evidence type="ECO:0000259" key="1">
    <source>
        <dbReference type="PROSITE" id="PS51186"/>
    </source>
</evidence>
<dbReference type="InterPro" id="IPR016181">
    <property type="entry name" value="Acyl_CoA_acyltransferase"/>
</dbReference>
<name>A0A9P6Q6S8_9FUNG</name>
<proteinExistence type="predicted"/>
<dbReference type="Pfam" id="PF00583">
    <property type="entry name" value="Acetyltransf_1"/>
    <property type="match status" value="1"/>
</dbReference>
<organism evidence="2 3">
    <name type="scientific">Actinomortierella ambigua</name>
    <dbReference type="NCBI Taxonomy" id="1343610"/>
    <lineage>
        <taxon>Eukaryota</taxon>
        <taxon>Fungi</taxon>
        <taxon>Fungi incertae sedis</taxon>
        <taxon>Mucoromycota</taxon>
        <taxon>Mortierellomycotina</taxon>
        <taxon>Mortierellomycetes</taxon>
        <taxon>Mortierellales</taxon>
        <taxon>Mortierellaceae</taxon>
        <taxon>Actinomortierella</taxon>
    </lineage>
</organism>
<accession>A0A9P6Q6S8</accession>
<protein>
    <recommendedName>
        <fullName evidence="1">N-acetyltransferase domain-containing protein</fullName>
    </recommendedName>
</protein>
<dbReference type="SUPFAM" id="SSF55729">
    <property type="entry name" value="Acyl-CoA N-acyltransferases (Nat)"/>
    <property type="match status" value="1"/>
</dbReference>